<reference evidence="2 3" key="1">
    <citation type="submission" date="2011-05" db="EMBL/GenBank/DDBJ databases">
        <title>Complete sequence of Thioalkalimicrobium cyclicum ALM1.</title>
        <authorList>
            <consortium name="US DOE Joint Genome Institute"/>
            <person name="Lucas S."/>
            <person name="Han J."/>
            <person name="Lapidus A."/>
            <person name="Cheng J.-F."/>
            <person name="Goodwin L."/>
            <person name="Pitluck S."/>
            <person name="Peters L."/>
            <person name="Mikhailova N."/>
            <person name="Davenport K."/>
            <person name="Han C."/>
            <person name="Tapia R."/>
            <person name="Land M."/>
            <person name="Hauser L."/>
            <person name="Kyrpides N."/>
            <person name="Ivanova N."/>
            <person name="Pagani I."/>
            <person name="Kappler U."/>
            <person name="Woyke T."/>
        </authorList>
    </citation>
    <scope>NUCLEOTIDE SEQUENCE [LARGE SCALE GENOMIC DNA]</scope>
    <source>
        <strain evidence="3">DSM 14477 / JCM 11371 / ALM1</strain>
    </source>
</reference>
<dbReference type="Proteomes" id="UP000009232">
    <property type="component" value="Chromosome"/>
</dbReference>
<dbReference type="AlphaFoldDB" id="F6DBR6"/>
<organism evidence="2 3">
    <name type="scientific">Thiomicrospira cyclica (strain DSM 14477 / JCM 11371 / ALM1)</name>
    <name type="common">Thioalkalimicrobium cyclicum</name>
    <dbReference type="NCBI Taxonomy" id="717773"/>
    <lineage>
        <taxon>Bacteria</taxon>
        <taxon>Pseudomonadati</taxon>
        <taxon>Pseudomonadota</taxon>
        <taxon>Gammaproteobacteria</taxon>
        <taxon>Thiotrichales</taxon>
        <taxon>Piscirickettsiaceae</taxon>
        <taxon>Thiomicrospira</taxon>
    </lineage>
</organism>
<evidence type="ECO:0000313" key="2">
    <source>
        <dbReference type="EMBL" id="AEG31302.1"/>
    </source>
</evidence>
<dbReference type="HOGENOM" id="CLU_055605_0_0_6"/>
<keyword evidence="3" id="KW-1185">Reference proteome</keyword>
<evidence type="ECO:0000313" key="3">
    <source>
        <dbReference type="Proteomes" id="UP000009232"/>
    </source>
</evidence>
<name>F6DBR6_THICA</name>
<protein>
    <submittedName>
        <fullName evidence="2">Helix-hairpin-helix DNA-binding, class 1</fullName>
    </submittedName>
</protein>
<dbReference type="STRING" id="717773.Thicy_0529"/>
<dbReference type="OrthoDB" id="1201035at2"/>
<gene>
    <name evidence="2" type="ordered locus">Thicy_0529</name>
</gene>
<dbReference type="GO" id="GO:0003677">
    <property type="term" value="F:DNA binding"/>
    <property type="evidence" value="ECO:0007669"/>
    <property type="project" value="UniProtKB-KW"/>
</dbReference>
<proteinExistence type="predicted"/>
<dbReference type="KEGG" id="tcy:Thicy_0529"/>
<dbReference type="EMBL" id="CP002776">
    <property type="protein sequence ID" value="AEG31302.1"/>
    <property type="molecule type" value="Genomic_DNA"/>
</dbReference>
<accession>F6DBR6</accession>
<evidence type="ECO:0000256" key="1">
    <source>
        <dbReference type="SAM" id="Phobius"/>
    </source>
</evidence>
<keyword evidence="2" id="KW-0238">DNA-binding</keyword>
<keyword evidence="1" id="KW-0472">Membrane</keyword>
<dbReference type="RefSeq" id="WP_013835083.1">
    <property type="nucleotide sequence ID" value="NC_015581.1"/>
</dbReference>
<dbReference type="eggNOG" id="COG1555">
    <property type="taxonomic scope" value="Bacteria"/>
</dbReference>
<keyword evidence="1" id="KW-1133">Transmembrane helix</keyword>
<feature type="transmembrane region" description="Helical" evidence="1">
    <location>
        <begin position="133"/>
        <end position="158"/>
    </location>
</feature>
<sequence length="345" mass="38116">MTNLTNLGRKDQDGRQVRIEHRTRYTRASRTGGVSLRAQTKAAGLNITGNTKHGLRVSRRVAKGTQVAMQNGRLVVRGRYGKGPNKLNLSKTGVTVSTKNKLGTFNWIKPNRSSAKLFGVQVRGKKAAQLQMAYGVAMLLYHTMLFAANLLILVVNLAVYLLKATWTGLVQLSGFLQSLPARLEQRQRHQQSRQLEQRITQLAPQIHEQIGQWLPVQQQAALLWIILAWGRGESELAAIADSLQTLKADADAAILHPALTVIDQVYEATNAITQDFDPQKPLKDELALAGLLAQQLNAPSSQLDYVEWLLTLDEQLVANGITPLQQRLLDVVMDFADIGLVAPNT</sequence>
<keyword evidence="1" id="KW-0812">Transmembrane</keyword>